<evidence type="ECO:0000256" key="1">
    <source>
        <dbReference type="SAM" id="MobiDB-lite"/>
    </source>
</evidence>
<feature type="compositionally biased region" description="Gly residues" evidence="1">
    <location>
        <begin position="13"/>
        <end position="23"/>
    </location>
</feature>
<name>A0A4Y9ZI52_9AGAM</name>
<feature type="compositionally biased region" description="Acidic residues" evidence="1">
    <location>
        <begin position="49"/>
        <end position="62"/>
    </location>
</feature>
<keyword evidence="3" id="KW-1185">Reference proteome</keyword>
<evidence type="ECO:0000313" key="3">
    <source>
        <dbReference type="Proteomes" id="UP000298061"/>
    </source>
</evidence>
<protein>
    <submittedName>
        <fullName evidence="2">Uncharacterized protein</fullName>
    </submittedName>
</protein>
<dbReference type="EMBL" id="SFCI01002793">
    <property type="protein sequence ID" value="TFY73503.1"/>
    <property type="molecule type" value="Genomic_DNA"/>
</dbReference>
<evidence type="ECO:0000313" key="2">
    <source>
        <dbReference type="EMBL" id="TFY73503.1"/>
    </source>
</evidence>
<accession>A0A4Y9ZI52</accession>
<comment type="caution">
    <text evidence="2">The sequence shown here is derived from an EMBL/GenBank/DDBJ whole genome shotgun (WGS) entry which is preliminary data.</text>
</comment>
<feature type="compositionally biased region" description="Basic and acidic residues" evidence="1">
    <location>
        <begin position="30"/>
        <end position="42"/>
    </location>
</feature>
<feature type="region of interest" description="Disordered" evidence="1">
    <location>
        <begin position="13"/>
        <end position="72"/>
    </location>
</feature>
<organism evidence="2 3">
    <name type="scientific">Hericium alpestre</name>
    <dbReference type="NCBI Taxonomy" id="135208"/>
    <lineage>
        <taxon>Eukaryota</taxon>
        <taxon>Fungi</taxon>
        <taxon>Dikarya</taxon>
        <taxon>Basidiomycota</taxon>
        <taxon>Agaricomycotina</taxon>
        <taxon>Agaricomycetes</taxon>
        <taxon>Russulales</taxon>
        <taxon>Hericiaceae</taxon>
        <taxon>Hericium</taxon>
    </lineage>
</organism>
<dbReference type="AlphaFoldDB" id="A0A4Y9ZI52"/>
<dbReference type="Proteomes" id="UP000298061">
    <property type="component" value="Unassembled WGS sequence"/>
</dbReference>
<proteinExistence type="predicted"/>
<gene>
    <name evidence="2" type="ORF">EWM64_g10509</name>
</gene>
<reference evidence="2 3" key="1">
    <citation type="submission" date="2019-02" db="EMBL/GenBank/DDBJ databases">
        <title>Genome sequencing of the rare red list fungi Hericium alpestre (H. flagellum).</title>
        <authorList>
            <person name="Buettner E."/>
            <person name="Kellner H."/>
        </authorList>
    </citation>
    <scope>NUCLEOTIDE SEQUENCE [LARGE SCALE GENOMIC DNA]</scope>
    <source>
        <strain evidence="2 3">DSM 108284</strain>
    </source>
</reference>
<sequence>MDPRELPWLFVGGGMPGMDGNGGADASQFMRDEASREEERDSGMGMREGDDDDEGDREDEEATGLGRKVAGD</sequence>